<feature type="transmembrane region" description="Helical" evidence="11">
    <location>
        <begin position="6"/>
        <end position="28"/>
    </location>
</feature>
<comment type="caution">
    <text evidence="13">The sequence shown here is derived from an EMBL/GenBank/DDBJ whole genome shotgun (WGS) entry which is preliminary data.</text>
</comment>
<keyword evidence="2" id="KW-1003">Cell membrane</keyword>
<dbReference type="GO" id="GO:0009245">
    <property type="term" value="P:lipid A biosynthetic process"/>
    <property type="evidence" value="ECO:0007669"/>
    <property type="project" value="UniProtKB-KW"/>
</dbReference>
<dbReference type="PANTHER" id="PTHR30561">
    <property type="entry name" value="SMR FAMILY PROTON-DEPENDENT DRUG EFFLUX TRANSPORTER SUGE"/>
    <property type="match status" value="1"/>
</dbReference>
<evidence type="ECO:0000313" key="13">
    <source>
        <dbReference type="EMBL" id="GCL62377.1"/>
    </source>
</evidence>
<dbReference type="SUPFAM" id="SSF103481">
    <property type="entry name" value="Multidrug resistance efflux transporter EmrE"/>
    <property type="match status" value="2"/>
</dbReference>
<dbReference type="AlphaFoldDB" id="A0A480APU5"/>
<dbReference type="OrthoDB" id="9783707at2"/>
<evidence type="ECO:0000256" key="10">
    <source>
        <dbReference type="ARBA" id="ARBA00023136"/>
    </source>
</evidence>
<evidence type="ECO:0000256" key="11">
    <source>
        <dbReference type="SAM" id="Phobius"/>
    </source>
</evidence>
<sequence>MTTDLALTWPVVLAVLCGAALHAGWNALVKSSGDKPLDTALVHLMGALVAVPLLLIVGLPGPAGLPYIAASLVIHIGYYIALAGAYQHGDLGLTYPIMRGFAPLLVALGSGSLLGESPSPAAWAGVIGITTGVALVGLAKPGEALHHRKALMFAFANAGIIAVYTVVDGLGVRAEVAAGGSALRYVMLLFVLDGIAYPLLVWLRRGPEGRAHILAYARQRWPLAAVGGSASIGSYAIALWAMTRAPVASVAALRETSVLFAAVLGTVLLKEAFGLQRAIGTAVIVAGVMALRLG</sequence>
<dbReference type="GO" id="GO:0022857">
    <property type="term" value="F:transmembrane transporter activity"/>
    <property type="evidence" value="ECO:0007669"/>
    <property type="project" value="InterPro"/>
</dbReference>
<keyword evidence="4" id="KW-0997">Cell inner membrane</keyword>
<dbReference type="GO" id="GO:0009103">
    <property type="term" value="P:lipopolysaccharide biosynthetic process"/>
    <property type="evidence" value="ECO:0007669"/>
    <property type="project" value="UniProtKB-KW"/>
</dbReference>
<feature type="transmembrane region" description="Helical" evidence="11">
    <location>
        <begin position="182"/>
        <end position="203"/>
    </location>
</feature>
<feature type="transmembrane region" description="Helical" evidence="11">
    <location>
        <begin position="121"/>
        <end position="139"/>
    </location>
</feature>
<evidence type="ECO:0000256" key="7">
    <source>
        <dbReference type="ARBA" id="ARBA00022985"/>
    </source>
</evidence>
<dbReference type="PANTHER" id="PTHR30561:SF9">
    <property type="entry name" value="4-AMINO-4-DEOXY-L-ARABINOSE-PHOSPHOUNDECAPRENOL FLIPPASE SUBUNIT ARNF-RELATED"/>
    <property type="match status" value="1"/>
</dbReference>
<evidence type="ECO:0000256" key="2">
    <source>
        <dbReference type="ARBA" id="ARBA00022475"/>
    </source>
</evidence>
<evidence type="ECO:0000256" key="3">
    <source>
        <dbReference type="ARBA" id="ARBA00022516"/>
    </source>
</evidence>
<evidence type="ECO:0000256" key="9">
    <source>
        <dbReference type="ARBA" id="ARBA00023098"/>
    </source>
</evidence>
<feature type="transmembrane region" description="Helical" evidence="11">
    <location>
        <begin position="65"/>
        <end position="85"/>
    </location>
</feature>
<accession>A0A480APU5</accession>
<proteinExistence type="predicted"/>
<feature type="transmembrane region" description="Helical" evidence="11">
    <location>
        <begin position="151"/>
        <end position="170"/>
    </location>
</feature>
<keyword evidence="7" id="KW-0448">Lipopolysaccharide biosynthesis</keyword>
<dbReference type="RefSeq" id="WP_137732141.1">
    <property type="nucleotide sequence ID" value="NZ_BJCL01000003.1"/>
</dbReference>
<dbReference type="InterPro" id="IPR037185">
    <property type="entry name" value="EmrE-like"/>
</dbReference>
<feature type="transmembrane region" description="Helical" evidence="11">
    <location>
        <begin position="248"/>
        <end position="268"/>
    </location>
</feature>
<name>A0A480APU5_9BURK</name>
<comment type="subcellular location">
    <subcellularLocation>
        <location evidence="1">Cell membrane</location>
        <topology evidence="1">Multi-pass membrane protein</topology>
    </subcellularLocation>
</comment>
<evidence type="ECO:0000256" key="6">
    <source>
        <dbReference type="ARBA" id="ARBA00022692"/>
    </source>
</evidence>
<keyword evidence="6 11" id="KW-0812">Transmembrane</keyword>
<dbReference type="Proteomes" id="UP000301751">
    <property type="component" value="Unassembled WGS sequence"/>
</dbReference>
<dbReference type="GO" id="GO:0005886">
    <property type="term" value="C:plasma membrane"/>
    <property type="evidence" value="ECO:0007669"/>
    <property type="project" value="UniProtKB-SubCell"/>
</dbReference>
<feature type="domain" description="EamA" evidence="12">
    <location>
        <begin position="149"/>
        <end position="291"/>
    </location>
</feature>
<evidence type="ECO:0000313" key="14">
    <source>
        <dbReference type="Proteomes" id="UP000301751"/>
    </source>
</evidence>
<keyword evidence="5" id="KW-0441">Lipid A biosynthesis</keyword>
<keyword evidence="14" id="KW-1185">Reference proteome</keyword>
<dbReference type="Gene3D" id="1.10.3730.20">
    <property type="match status" value="2"/>
</dbReference>
<evidence type="ECO:0000256" key="1">
    <source>
        <dbReference type="ARBA" id="ARBA00004651"/>
    </source>
</evidence>
<evidence type="ECO:0000256" key="5">
    <source>
        <dbReference type="ARBA" id="ARBA00022556"/>
    </source>
</evidence>
<dbReference type="EMBL" id="BJCL01000003">
    <property type="protein sequence ID" value="GCL62377.1"/>
    <property type="molecule type" value="Genomic_DNA"/>
</dbReference>
<organism evidence="13 14">
    <name type="scientific">Pseudaquabacterium pictum</name>
    <dbReference type="NCBI Taxonomy" id="2315236"/>
    <lineage>
        <taxon>Bacteria</taxon>
        <taxon>Pseudomonadati</taxon>
        <taxon>Pseudomonadota</taxon>
        <taxon>Betaproteobacteria</taxon>
        <taxon>Burkholderiales</taxon>
        <taxon>Sphaerotilaceae</taxon>
        <taxon>Pseudaquabacterium</taxon>
    </lineage>
</organism>
<keyword evidence="3" id="KW-0444">Lipid biosynthesis</keyword>
<evidence type="ECO:0000256" key="4">
    <source>
        <dbReference type="ARBA" id="ARBA00022519"/>
    </source>
</evidence>
<keyword evidence="8 11" id="KW-1133">Transmembrane helix</keyword>
<evidence type="ECO:0000256" key="8">
    <source>
        <dbReference type="ARBA" id="ARBA00022989"/>
    </source>
</evidence>
<keyword evidence="9" id="KW-0443">Lipid metabolism</keyword>
<feature type="transmembrane region" description="Helical" evidence="11">
    <location>
        <begin position="40"/>
        <end position="59"/>
    </location>
</feature>
<dbReference type="Pfam" id="PF00892">
    <property type="entry name" value="EamA"/>
    <property type="match status" value="1"/>
</dbReference>
<dbReference type="InterPro" id="IPR000390">
    <property type="entry name" value="Small_drug/metabolite_transptr"/>
</dbReference>
<reference evidence="14" key="1">
    <citation type="submission" date="2019-03" db="EMBL/GenBank/DDBJ databases">
        <title>Aquabacterium pictum sp.nov., the first bacteriochlorophyll a-containing freshwater bacterium in the genus Aquabacterium of the class Betaproteobacteria.</title>
        <authorList>
            <person name="Hirose S."/>
            <person name="Tank M."/>
            <person name="Hara E."/>
            <person name="Tamaki H."/>
            <person name="Takaichi S."/>
            <person name="Haruta S."/>
            <person name="Hanada S."/>
        </authorList>
    </citation>
    <scope>NUCLEOTIDE SEQUENCE [LARGE SCALE GENOMIC DNA]</scope>
    <source>
        <strain evidence="14">W35</strain>
    </source>
</reference>
<evidence type="ECO:0000259" key="12">
    <source>
        <dbReference type="Pfam" id="PF00892"/>
    </source>
</evidence>
<protein>
    <submittedName>
        <fullName evidence="13">Membrane protein</fullName>
    </submittedName>
</protein>
<feature type="transmembrane region" description="Helical" evidence="11">
    <location>
        <begin position="223"/>
        <end position="242"/>
    </location>
</feature>
<keyword evidence="10 11" id="KW-0472">Membrane</keyword>
<gene>
    <name evidence="13" type="ORF">AQPW35_14580</name>
</gene>
<dbReference type="InterPro" id="IPR000620">
    <property type="entry name" value="EamA_dom"/>
</dbReference>